<dbReference type="PANTHER" id="PTHR43363:SF1">
    <property type="entry name" value="HYPOXANTHINE-GUANINE PHOSPHORIBOSYLTRANSFERASE"/>
    <property type="match status" value="1"/>
</dbReference>
<keyword evidence="6" id="KW-1185">Reference proteome</keyword>
<comment type="caution">
    <text evidence="5">The sequence shown here is derived from an EMBL/GenBank/DDBJ whole genome shotgun (WGS) entry which is preliminary data.</text>
</comment>
<proteinExistence type="predicted"/>
<dbReference type="GO" id="GO:0016757">
    <property type="term" value="F:glycosyltransferase activity"/>
    <property type="evidence" value="ECO:0007669"/>
    <property type="project" value="UniProtKB-KW"/>
</dbReference>
<dbReference type="RefSeq" id="WP_169349457.1">
    <property type="nucleotide sequence ID" value="NZ_JABBJJ010000232.1"/>
</dbReference>
<evidence type="ECO:0000256" key="2">
    <source>
        <dbReference type="ARBA" id="ARBA00022679"/>
    </source>
</evidence>
<feature type="domain" description="Phosphoribosyltransferase" evidence="4">
    <location>
        <begin position="83"/>
        <end position="223"/>
    </location>
</feature>
<dbReference type="InterPro" id="IPR029057">
    <property type="entry name" value="PRTase-like"/>
</dbReference>
<accession>A0A848LQQ3</accession>
<organism evidence="5 6">
    <name type="scientific">Pyxidicoccus fallax</name>
    <dbReference type="NCBI Taxonomy" id="394095"/>
    <lineage>
        <taxon>Bacteria</taxon>
        <taxon>Pseudomonadati</taxon>
        <taxon>Myxococcota</taxon>
        <taxon>Myxococcia</taxon>
        <taxon>Myxococcales</taxon>
        <taxon>Cystobacterineae</taxon>
        <taxon>Myxococcaceae</taxon>
        <taxon>Pyxidicoccus</taxon>
    </lineage>
</organism>
<sequence length="241" mass="25361">MAIKRASPGLKAQGKRKPTAKSSPKKSSNSSATAPKQARRDAEKLVSIPEDMVLAPQVEAPRQPTGRDQSRGRSAGVRELSWAEFDRAVQELAGAIRESFAPQAVVGVAHGGVFVGGALSSALGCEFFPVRISRRSRDTGGAARASGGPKLSGEMPRELKGRRVLIVDDVASSGDTLELATALAREVGAKKVETACLVARPEGYTPDYCALATASLVVFPWDYQPATGDARFDEDPDKAGA</sequence>
<keyword evidence="1" id="KW-0328">Glycosyltransferase</keyword>
<dbReference type="SUPFAM" id="SSF53271">
    <property type="entry name" value="PRTase-like"/>
    <property type="match status" value="1"/>
</dbReference>
<dbReference type="Pfam" id="PF00156">
    <property type="entry name" value="Pribosyltran"/>
    <property type="match status" value="1"/>
</dbReference>
<evidence type="ECO:0000256" key="3">
    <source>
        <dbReference type="SAM" id="MobiDB-lite"/>
    </source>
</evidence>
<feature type="compositionally biased region" description="Low complexity" evidence="3">
    <location>
        <begin position="20"/>
        <end position="36"/>
    </location>
</feature>
<dbReference type="AlphaFoldDB" id="A0A848LQQ3"/>
<protein>
    <submittedName>
        <fullName evidence="5">Phosphoribosyl transferase</fullName>
    </submittedName>
</protein>
<reference evidence="5 6" key="1">
    <citation type="submission" date="2020-04" db="EMBL/GenBank/DDBJ databases">
        <title>Draft genome of Pyxidicoccus fallax type strain.</title>
        <authorList>
            <person name="Whitworth D.E."/>
        </authorList>
    </citation>
    <scope>NUCLEOTIDE SEQUENCE [LARGE SCALE GENOMIC DNA]</scope>
    <source>
        <strain evidence="5 6">DSM 14698</strain>
    </source>
</reference>
<gene>
    <name evidence="5" type="ORF">HG543_36050</name>
</gene>
<evidence type="ECO:0000259" key="4">
    <source>
        <dbReference type="Pfam" id="PF00156"/>
    </source>
</evidence>
<evidence type="ECO:0000313" key="5">
    <source>
        <dbReference type="EMBL" id="NMO20235.1"/>
    </source>
</evidence>
<dbReference type="CDD" id="cd06223">
    <property type="entry name" value="PRTases_typeI"/>
    <property type="match status" value="1"/>
</dbReference>
<dbReference type="InterPro" id="IPR000836">
    <property type="entry name" value="PRTase_dom"/>
</dbReference>
<dbReference type="PANTHER" id="PTHR43363">
    <property type="entry name" value="HYPOXANTHINE PHOSPHORIBOSYLTRANSFERASE"/>
    <property type="match status" value="1"/>
</dbReference>
<keyword evidence="2 5" id="KW-0808">Transferase</keyword>
<dbReference type="Gene3D" id="3.40.50.2020">
    <property type="match status" value="1"/>
</dbReference>
<evidence type="ECO:0000313" key="6">
    <source>
        <dbReference type="Proteomes" id="UP000518300"/>
    </source>
</evidence>
<evidence type="ECO:0000256" key="1">
    <source>
        <dbReference type="ARBA" id="ARBA00022676"/>
    </source>
</evidence>
<name>A0A848LQQ3_9BACT</name>
<dbReference type="Proteomes" id="UP000518300">
    <property type="component" value="Unassembled WGS sequence"/>
</dbReference>
<dbReference type="EMBL" id="JABBJJ010000232">
    <property type="protein sequence ID" value="NMO20235.1"/>
    <property type="molecule type" value="Genomic_DNA"/>
</dbReference>
<feature type="region of interest" description="Disordered" evidence="3">
    <location>
        <begin position="1"/>
        <end position="77"/>
    </location>
</feature>